<proteinExistence type="predicted"/>
<dbReference type="EMBL" id="LNIX01000012">
    <property type="protein sequence ID" value="OXA48243.1"/>
    <property type="molecule type" value="Genomic_DNA"/>
</dbReference>
<gene>
    <name evidence="1" type="ORF">Fcan01_16873</name>
</gene>
<sequence length="354" mass="40717">MHYFRQFQRFYTIIPFFSLIYPTSQTKQGCILYVRLQQNYDTLDDSFIHKVVHPPLYYSMVLFNNQFTIKWPFSIALWPLVSRHNGNLAITLLSKTFFIPGTETIDFDAEIIHGGYEPTLSALLNQPEFIFVLILRGSKIPKTSCINCRWFSFTIYLALTEARVLSDEDIQIQRILLICHFYSQQMRDFRPLPGYSFSLTNLHHVPFVPTDTNNLGNTIFIVIAFATNTQGPTGGSHGCKREMIFKNVKIYLSSFYLLFSLLLREPIRSITAKHATFVLLTLLLSWSYEGCITSNLIAPVKPFRYENVGQFINSSQKVVTYVSSKESDADLNAILGYLRFPATTSIPVLMDQMQ</sequence>
<evidence type="ECO:0000313" key="1">
    <source>
        <dbReference type="EMBL" id="OXA48243.1"/>
    </source>
</evidence>
<comment type="caution">
    <text evidence="1">The sequence shown here is derived from an EMBL/GenBank/DDBJ whole genome shotgun (WGS) entry which is preliminary data.</text>
</comment>
<organism evidence="1 2">
    <name type="scientific">Folsomia candida</name>
    <name type="common">Springtail</name>
    <dbReference type="NCBI Taxonomy" id="158441"/>
    <lineage>
        <taxon>Eukaryota</taxon>
        <taxon>Metazoa</taxon>
        <taxon>Ecdysozoa</taxon>
        <taxon>Arthropoda</taxon>
        <taxon>Hexapoda</taxon>
        <taxon>Collembola</taxon>
        <taxon>Entomobryomorpha</taxon>
        <taxon>Isotomoidea</taxon>
        <taxon>Isotomidae</taxon>
        <taxon>Proisotominae</taxon>
        <taxon>Folsomia</taxon>
    </lineage>
</organism>
<keyword evidence="2" id="KW-1185">Reference proteome</keyword>
<feature type="non-terminal residue" evidence="1">
    <location>
        <position position="354"/>
    </location>
</feature>
<dbReference type="Proteomes" id="UP000198287">
    <property type="component" value="Unassembled WGS sequence"/>
</dbReference>
<protein>
    <submittedName>
        <fullName evidence="1">Glutathione S-transferase F2</fullName>
    </submittedName>
</protein>
<reference evidence="1 2" key="1">
    <citation type="submission" date="2015-12" db="EMBL/GenBank/DDBJ databases">
        <title>The genome of Folsomia candida.</title>
        <authorList>
            <person name="Faddeeva A."/>
            <person name="Derks M.F."/>
            <person name="Anvar Y."/>
            <person name="Smit S."/>
            <person name="Van Straalen N."/>
            <person name="Roelofs D."/>
        </authorList>
    </citation>
    <scope>NUCLEOTIDE SEQUENCE [LARGE SCALE GENOMIC DNA]</scope>
    <source>
        <strain evidence="1 2">VU population</strain>
        <tissue evidence="1">Whole body</tissue>
    </source>
</reference>
<dbReference type="GO" id="GO:0016740">
    <property type="term" value="F:transferase activity"/>
    <property type="evidence" value="ECO:0007669"/>
    <property type="project" value="UniProtKB-KW"/>
</dbReference>
<evidence type="ECO:0000313" key="2">
    <source>
        <dbReference type="Proteomes" id="UP000198287"/>
    </source>
</evidence>
<dbReference type="AlphaFoldDB" id="A0A226DSP0"/>
<accession>A0A226DSP0</accession>
<name>A0A226DSP0_FOLCA</name>
<keyword evidence="1" id="KW-0808">Transferase</keyword>